<feature type="compositionally biased region" description="Acidic residues" evidence="1">
    <location>
        <begin position="177"/>
        <end position="193"/>
    </location>
</feature>
<feature type="region of interest" description="Disordered" evidence="1">
    <location>
        <begin position="1"/>
        <end position="285"/>
    </location>
</feature>
<evidence type="ECO:0000313" key="2">
    <source>
        <dbReference type="EMBL" id="KAL1206598.1"/>
    </source>
</evidence>
<keyword evidence="3" id="KW-1185">Reference proteome</keyword>
<feature type="compositionally biased region" description="Basic residues" evidence="1">
    <location>
        <begin position="22"/>
        <end position="39"/>
    </location>
</feature>
<feature type="region of interest" description="Disordered" evidence="1">
    <location>
        <begin position="310"/>
        <end position="345"/>
    </location>
</feature>
<dbReference type="PANTHER" id="PTHR36808">
    <property type="entry name" value="TRANSCRIPTIONAL REGULATOR ATRX-LIKE PROTEIN"/>
    <property type="match status" value="1"/>
</dbReference>
<feature type="compositionally biased region" description="Basic and acidic residues" evidence="1">
    <location>
        <begin position="489"/>
        <end position="501"/>
    </location>
</feature>
<feature type="compositionally biased region" description="Basic and acidic residues" evidence="1">
    <location>
        <begin position="160"/>
        <end position="176"/>
    </location>
</feature>
<name>A0ABD1AII3_CARAN</name>
<dbReference type="Proteomes" id="UP001558713">
    <property type="component" value="Unassembled WGS sequence"/>
</dbReference>
<evidence type="ECO:0000313" key="3">
    <source>
        <dbReference type="Proteomes" id="UP001558713"/>
    </source>
</evidence>
<feature type="compositionally biased region" description="Polar residues" evidence="1">
    <location>
        <begin position="459"/>
        <end position="475"/>
    </location>
</feature>
<comment type="caution">
    <text evidence="2">The sequence shown here is derived from an EMBL/GenBank/DDBJ whole genome shotgun (WGS) entry which is preliminary data.</text>
</comment>
<organism evidence="2 3">
    <name type="scientific">Cardamine amara subsp. amara</name>
    <dbReference type="NCBI Taxonomy" id="228776"/>
    <lineage>
        <taxon>Eukaryota</taxon>
        <taxon>Viridiplantae</taxon>
        <taxon>Streptophyta</taxon>
        <taxon>Embryophyta</taxon>
        <taxon>Tracheophyta</taxon>
        <taxon>Spermatophyta</taxon>
        <taxon>Magnoliopsida</taxon>
        <taxon>eudicotyledons</taxon>
        <taxon>Gunneridae</taxon>
        <taxon>Pentapetalae</taxon>
        <taxon>rosids</taxon>
        <taxon>malvids</taxon>
        <taxon>Brassicales</taxon>
        <taxon>Brassicaceae</taxon>
        <taxon>Cardamineae</taxon>
        <taxon>Cardamine</taxon>
    </lineage>
</organism>
<protein>
    <submittedName>
        <fullName evidence="2">Uncharacterized protein</fullName>
    </submittedName>
</protein>
<dbReference type="EMBL" id="JBANAX010000497">
    <property type="protein sequence ID" value="KAL1206598.1"/>
    <property type="molecule type" value="Genomic_DNA"/>
</dbReference>
<dbReference type="PANTHER" id="PTHR36808:SF1">
    <property type="entry name" value="TRANSCRIPTIONAL REGULATOR ATRX-LIKE PROTEIN"/>
    <property type="match status" value="1"/>
</dbReference>
<sequence>MGKSSSSSKKIKHSTDSSKLGLVKKKKKTKRNKSKKIRRIKDYPDESGSESNGSDSSLYSSSEDDHRRKKKRRSKLSKKRSRKRYSSSESESDDDEENDDTRVVKKKKRSKRKDEHVGKKKKKKIVSRKRRKRDSSSSSTSSEQSDDGSESDGKRRSRERGRLGKVKDERRRSRDELEGDSEPDECWQVEDEVMTEKKNPRRLKSIIVVSYTYDNDQRKEEDDHDDVYLTRGGSRELGYSEESDERDGETTISYSRTRDDDNGSKTVGYDEFGESSKASHQDNRMKDDDLEAILKKRALENLKRFRGVTQKSEVARKEVSSVSEGKPLQIESERVEESQDNGLMEQKLCDSTGRKDLETSQVVNVKESGTVLADVTSQQDQQPTDSAKGKASSGISSCTTKRKLIRPVLRQESLNLASRKEAAGCQDPQAESINGSTIEKNCLESSLAKNGGENKELTKVSSTLNAESSSHTDSGTLDVVKGGSQSEQKTTDETKDESQYEKKTMTVMRGGEMVQVSYKVYIPKKTSSLGRRQLKR</sequence>
<feature type="compositionally biased region" description="Polar residues" evidence="1">
    <location>
        <begin position="429"/>
        <end position="448"/>
    </location>
</feature>
<feature type="compositionally biased region" description="Basic residues" evidence="1">
    <location>
        <begin position="118"/>
        <end position="133"/>
    </location>
</feature>
<reference evidence="2 3" key="1">
    <citation type="submission" date="2024-04" db="EMBL/GenBank/DDBJ databases">
        <title>Genome assembly C_amara_ONT_v2.</title>
        <authorList>
            <person name="Yant L."/>
            <person name="Moore C."/>
            <person name="Slenker M."/>
        </authorList>
    </citation>
    <scope>NUCLEOTIDE SEQUENCE [LARGE SCALE GENOMIC DNA]</scope>
    <source>
        <tissue evidence="2">Leaf</tissue>
    </source>
</reference>
<proteinExistence type="predicted"/>
<feature type="compositionally biased region" description="Acidic residues" evidence="1">
    <location>
        <begin position="90"/>
        <end position="99"/>
    </location>
</feature>
<feature type="compositionally biased region" description="Basic residues" evidence="1">
    <location>
        <begin position="67"/>
        <end position="85"/>
    </location>
</feature>
<feature type="compositionally biased region" description="Low complexity" evidence="1">
    <location>
        <begin position="49"/>
        <end position="61"/>
    </location>
</feature>
<evidence type="ECO:0000256" key="1">
    <source>
        <dbReference type="SAM" id="MobiDB-lite"/>
    </source>
</evidence>
<feature type="region of interest" description="Disordered" evidence="1">
    <location>
        <begin position="369"/>
        <end position="402"/>
    </location>
</feature>
<gene>
    <name evidence="2" type="ORF">V5N11_027165</name>
</gene>
<feature type="region of interest" description="Disordered" evidence="1">
    <location>
        <begin position="417"/>
        <end position="501"/>
    </location>
</feature>
<feature type="compositionally biased region" description="Polar residues" evidence="1">
    <location>
        <begin position="375"/>
        <end position="385"/>
    </location>
</feature>
<accession>A0ABD1AII3</accession>
<dbReference type="AlphaFoldDB" id="A0ABD1AII3"/>